<feature type="repeat" description="WD" evidence="6">
    <location>
        <begin position="442"/>
        <end position="481"/>
    </location>
</feature>
<gene>
    <name evidence="9" type="ORF">P171DRAFT_428428</name>
</gene>
<evidence type="ECO:0000313" key="10">
    <source>
        <dbReference type="Proteomes" id="UP000799764"/>
    </source>
</evidence>
<evidence type="ECO:0000256" key="4">
    <source>
        <dbReference type="ARBA" id="ARBA00022737"/>
    </source>
</evidence>
<feature type="compositionally biased region" description="Low complexity" evidence="7">
    <location>
        <begin position="671"/>
        <end position="687"/>
    </location>
</feature>
<dbReference type="PANTHER" id="PTHR19872">
    <property type="entry name" value="UBIQUITIN LIGASE SPECIFICITY FACTOR/HREP PROTEIN"/>
    <property type="match status" value="1"/>
</dbReference>
<evidence type="ECO:0000256" key="6">
    <source>
        <dbReference type="PROSITE-ProRule" id="PRU00221"/>
    </source>
</evidence>
<feature type="compositionally biased region" description="Polar residues" evidence="7">
    <location>
        <begin position="73"/>
        <end position="87"/>
    </location>
</feature>
<dbReference type="PRINTS" id="PR00320">
    <property type="entry name" value="GPROTEINBRPT"/>
</dbReference>
<keyword evidence="3 6" id="KW-0853">WD repeat</keyword>
<evidence type="ECO:0000256" key="5">
    <source>
        <dbReference type="ARBA" id="ARBA00022786"/>
    </source>
</evidence>
<dbReference type="CDD" id="cd00200">
    <property type="entry name" value="WD40"/>
    <property type="match status" value="1"/>
</dbReference>
<dbReference type="EMBL" id="MU001495">
    <property type="protein sequence ID" value="KAF2448332.1"/>
    <property type="molecule type" value="Genomic_DNA"/>
</dbReference>
<evidence type="ECO:0000313" key="9">
    <source>
        <dbReference type="EMBL" id="KAF2448332.1"/>
    </source>
</evidence>
<dbReference type="PROSITE" id="PS50181">
    <property type="entry name" value="FBOX"/>
    <property type="match status" value="1"/>
</dbReference>
<feature type="region of interest" description="Disordered" evidence="7">
    <location>
        <begin position="644"/>
        <end position="706"/>
    </location>
</feature>
<dbReference type="InterPro" id="IPR051075">
    <property type="entry name" value="SCF_subunit_WD-repeat"/>
</dbReference>
<feature type="domain" description="F-box" evidence="8">
    <location>
        <begin position="165"/>
        <end position="212"/>
    </location>
</feature>
<dbReference type="Gene3D" id="2.130.10.10">
    <property type="entry name" value="YVTN repeat-like/Quinoprotein amine dehydrogenase"/>
    <property type="match status" value="1"/>
</dbReference>
<dbReference type="Pfam" id="PF12937">
    <property type="entry name" value="F-box-like"/>
    <property type="match status" value="1"/>
</dbReference>
<feature type="repeat" description="WD" evidence="6">
    <location>
        <begin position="375"/>
        <end position="400"/>
    </location>
</feature>
<dbReference type="SUPFAM" id="SSF50978">
    <property type="entry name" value="WD40 repeat-like"/>
    <property type="match status" value="1"/>
</dbReference>
<feature type="compositionally biased region" description="Basic and acidic residues" evidence="7">
    <location>
        <begin position="251"/>
        <end position="262"/>
    </location>
</feature>
<accession>A0A9P4PQK7</accession>
<feature type="compositionally biased region" description="Pro residues" evidence="7">
    <location>
        <begin position="91"/>
        <end position="102"/>
    </location>
</feature>
<evidence type="ECO:0000256" key="1">
    <source>
        <dbReference type="ARBA" id="ARBA00004906"/>
    </source>
</evidence>
<comment type="pathway">
    <text evidence="1">Protein modification; protein ubiquitination.</text>
</comment>
<dbReference type="PROSITE" id="PS50082">
    <property type="entry name" value="WD_REPEATS_2"/>
    <property type="match status" value="6"/>
</dbReference>
<dbReference type="InterPro" id="IPR036322">
    <property type="entry name" value="WD40_repeat_dom_sf"/>
</dbReference>
<dbReference type="InterPro" id="IPR001810">
    <property type="entry name" value="F-box_dom"/>
</dbReference>
<dbReference type="InterPro" id="IPR019775">
    <property type="entry name" value="WD40_repeat_CS"/>
</dbReference>
<dbReference type="InterPro" id="IPR015943">
    <property type="entry name" value="WD40/YVTN_repeat-like_dom_sf"/>
</dbReference>
<comment type="caution">
    <text evidence="9">The sequence shown here is derived from an EMBL/GenBank/DDBJ whole genome shotgun (WGS) entry which is preliminary data.</text>
</comment>
<keyword evidence="10" id="KW-1185">Reference proteome</keyword>
<dbReference type="OrthoDB" id="190105at2759"/>
<feature type="region of interest" description="Disordered" evidence="7">
    <location>
        <begin position="1"/>
        <end position="119"/>
    </location>
</feature>
<dbReference type="InterPro" id="IPR020472">
    <property type="entry name" value="WD40_PAC1"/>
</dbReference>
<feature type="region of interest" description="Disordered" evidence="7">
    <location>
        <begin position="223"/>
        <end position="282"/>
    </location>
</feature>
<evidence type="ECO:0000256" key="7">
    <source>
        <dbReference type="SAM" id="MobiDB-lite"/>
    </source>
</evidence>
<dbReference type="SUPFAM" id="SSF81383">
    <property type="entry name" value="F-box domain"/>
    <property type="match status" value="1"/>
</dbReference>
<reference evidence="9" key="1">
    <citation type="journal article" date="2020" name="Stud. Mycol.">
        <title>101 Dothideomycetes genomes: a test case for predicting lifestyles and emergence of pathogens.</title>
        <authorList>
            <person name="Haridas S."/>
            <person name="Albert R."/>
            <person name="Binder M."/>
            <person name="Bloem J."/>
            <person name="Labutti K."/>
            <person name="Salamov A."/>
            <person name="Andreopoulos B."/>
            <person name="Baker S."/>
            <person name="Barry K."/>
            <person name="Bills G."/>
            <person name="Bluhm B."/>
            <person name="Cannon C."/>
            <person name="Castanera R."/>
            <person name="Culley D."/>
            <person name="Daum C."/>
            <person name="Ezra D."/>
            <person name="Gonzalez J."/>
            <person name="Henrissat B."/>
            <person name="Kuo A."/>
            <person name="Liang C."/>
            <person name="Lipzen A."/>
            <person name="Lutzoni F."/>
            <person name="Magnuson J."/>
            <person name="Mondo S."/>
            <person name="Nolan M."/>
            <person name="Ohm R."/>
            <person name="Pangilinan J."/>
            <person name="Park H.-J."/>
            <person name="Ramirez L."/>
            <person name="Alfaro M."/>
            <person name="Sun H."/>
            <person name="Tritt A."/>
            <person name="Yoshinaga Y."/>
            <person name="Zwiers L.-H."/>
            <person name="Turgeon B."/>
            <person name="Goodwin S."/>
            <person name="Spatafora J."/>
            <person name="Crous P."/>
            <person name="Grigoriev I."/>
        </authorList>
    </citation>
    <scope>NUCLEOTIDE SEQUENCE</scope>
    <source>
        <strain evidence="9">CBS 690.94</strain>
    </source>
</reference>
<comment type="similarity">
    <text evidence="2">Belongs to the WD repeat MET30/SCONB/SCON-2 family.</text>
</comment>
<dbReference type="PROSITE" id="PS50294">
    <property type="entry name" value="WD_REPEATS_REGION"/>
    <property type="match status" value="5"/>
</dbReference>
<evidence type="ECO:0000256" key="2">
    <source>
        <dbReference type="ARBA" id="ARBA00007968"/>
    </source>
</evidence>
<proteinExistence type="inferred from homology"/>
<dbReference type="Pfam" id="PF00400">
    <property type="entry name" value="WD40"/>
    <property type="match status" value="6"/>
</dbReference>
<dbReference type="AlphaFoldDB" id="A0A9P4PQK7"/>
<organism evidence="9 10">
    <name type="scientific">Karstenula rhodostoma CBS 690.94</name>
    <dbReference type="NCBI Taxonomy" id="1392251"/>
    <lineage>
        <taxon>Eukaryota</taxon>
        <taxon>Fungi</taxon>
        <taxon>Dikarya</taxon>
        <taxon>Ascomycota</taxon>
        <taxon>Pezizomycotina</taxon>
        <taxon>Dothideomycetes</taxon>
        <taxon>Pleosporomycetidae</taxon>
        <taxon>Pleosporales</taxon>
        <taxon>Massarineae</taxon>
        <taxon>Didymosphaeriaceae</taxon>
        <taxon>Karstenula</taxon>
    </lineage>
</organism>
<protein>
    <submittedName>
        <fullName evidence="9">F-box/WD repeat-containing protein pof1</fullName>
    </submittedName>
</protein>
<dbReference type="SMART" id="SM00256">
    <property type="entry name" value="FBOX"/>
    <property type="match status" value="1"/>
</dbReference>
<dbReference type="PROSITE" id="PS00678">
    <property type="entry name" value="WD_REPEATS_1"/>
    <property type="match status" value="3"/>
</dbReference>
<dbReference type="InterPro" id="IPR001680">
    <property type="entry name" value="WD40_rpt"/>
</dbReference>
<dbReference type="InterPro" id="IPR036047">
    <property type="entry name" value="F-box-like_dom_sf"/>
</dbReference>
<evidence type="ECO:0000259" key="8">
    <source>
        <dbReference type="PROSITE" id="PS50181"/>
    </source>
</evidence>
<feature type="repeat" description="WD" evidence="6">
    <location>
        <begin position="522"/>
        <end position="561"/>
    </location>
</feature>
<dbReference type="PANTHER" id="PTHR19872:SF9">
    <property type="entry name" value="UBIQUITIN-BINDING SDF UBIQUITIN LIGASE COMPLEX SUBUNIT"/>
    <property type="match status" value="1"/>
</dbReference>
<dbReference type="SMART" id="SM00320">
    <property type="entry name" value="WD40"/>
    <property type="match status" value="7"/>
</dbReference>
<name>A0A9P4PQK7_9PLEO</name>
<dbReference type="Gene3D" id="1.20.1280.50">
    <property type="match status" value="1"/>
</dbReference>
<feature type="repeat" description="WD" evidence="6">
    <location>
        <begin position="482"/>
        <end position="521"/>
    </location>
</feature>
<keyword evidence="5" id="KW-0833">Ubl conjugation pathway</keyword>
<feature type="repeat" description="WD" evidence="6">
    <location>
        <begin position="562"/>
        <end position="601"/>
    </location>
</feature>
<feature type="compositionally biased region" description="Acidic residues" evidence="7">
    <location>
        <begin position="227"/>
        <end position="238"/>
    </location>
</feature>
<dbReference type="Proteomes" id="UP000799764">
    <property type="component" value="Unassembled WGS sequence"/>
</dbReference>
<evidence type="ECO:0000256" key="3">
    <source>
        <dbReference type="ARBA" id="ARBA00022574"/>
    </source>
</evidence>
<feature type="repeat" description="WD" evidence="6">
    <location>
        <begin position="401"/>
        <end position="441"/>
    </location>
</feature>
<keyword evidence="4" id="KW-0677">Repeat</keyword>
<feature type="compositionally biased region" description="Low complexity" evidence="7">
    <location>
        <begin position="32"/>
        <end position="42"/>
    </location>
</feature>
<sequence length="706" mass="77935">MDQQDYFQPLARRPDDQNMNEASNDSDTDMGASASASASSAAMRPGNIFASPTAHSRKQGRMSRSSAPRPIITPTSPLSSTIPHNTLPSAPASPPTPAPSPTPTQRVPDWSTAAEHEDSQIKNTRALFSDMNRPERLRLLGELLNLCDSHELSFVAEFVSPRLKKDPFMVLPTELCFRILECVDDPTTLARASQVSKKWRELVNDDTAWRLLCQKFSYRGLSREERSEEDDPGDEEEESSRSQWLQPSRPSRSEDTAAKEQLDGAGLGAAGEGLRTQSLDRTSKRKELFQRSKATTYRSHFKQRYQVETAWRQGGHCDARQITPEQGVVTSLHLTKKYIVVALDNAKIHVFDTEGYHQKTLQGHVMGVWAMVPWGDLLVSGGCDRDVRVWNLATGYPQFTLRGHTSTVRCLKMSDAHTAISGSRDTTLRIWDLKKGLCKHVLIGHQASVRCLEIHGDIVVSGSYDTTAKIWSISEGKCLRTLTGHFSQIYAIAFDGKKIATGSLDTSVRIWDPTDGKCLAVLQGHTSLVGQLQMREDILVTGGSDGSVRVWSLADYQPIHRLAAHDNSVTSLQFDNTRIVSGGSDGRVKVWDLKKGTLVRELSTPAEAVWRVVFEEEKAVIMAARGGRTIMEVWSFAPPEDDFEDFRSSSPMSMPDHSSDDLYSHPPTRPVSALPSAASAPALQQVSNANPTSDNDTPMPDVGMPA</sequence>